<sequence>MTGLDIILQGITKLIPVFFWHHNIRNNKIRDMFKGHALSLKTVFGSYNFVFGGEDFRDEIQQVFIILNQQNNLHTIITYIFAGHCFIQRLHLVYSI</sequence>
<dbReference type="AlphaFoldDB" id="A0A411E687"/>
<name>A0A411E687_9FLAO</name>
<dbReference type="EMBL" id="CP035544">
    <property type="protein sequence ID" value="QBA63122.1"/>
    <property type="molecule type" value="Genomic_DNA"/>
</dbReference>
<dbReference type="KEGG" id="mur:EQY75_00205"/>
<dbReference type="Proteomes" id="UP000290889">
    <property type="component" value="Chromosome"/>
</dbReference>
<gene>
    <name evidence="1" type="ORF">EQY75_00205</name>
</gene>
<keyword evidence="2" id="KW-1185">Reference proteome</keyword>
<evidence type="ECO:0000313" key="2">
    <source>
        <dbReference type="Proteomes" id="UP000290889"/>
    </source>
</evidence>
<reference evidence="1 2" key="1">
    <citation type="submission" date="2019-01" db="EMBL/GenBank/DDBJ databases">
        <title>Muriicola soli sp. nov., isolated from soil.</title>
        <authorList>
            <person name="Kang H.J."/>
            <person name="Kim S.B."/>
        </authorList>
    </citation>
    <scope>NUCLEOTIDE SEQUENCE [LARGE SCALE GENOMIC DNA]</scope>
    <source>
        <strain evidence="1 2">MMS17-SY002</strain>
    </source>
</reference>
<evidence type="ECO:0000313" key="1">
    <source>
        <dbReference type="EMBL" id="QBA63122.1"/>
    </source>
</evidence>
<accession>A0A411E687</accession>
<protein>
    <submittedName>
        <fullName evidence="1">Uncharacterized protein</fullName>
    </submittedName>
</protein>
<organism evidence="1 2">
    <name type="scientific">Muriicola soli</name>
    <dbReference type="NCBI Taxonomy" id="2507538"/>
    <lineage>
        <taxon>Bacteria</taxon>
        <taxon>Pseudomonadati</taxon>
        <taxon>Bacteroidota</taxon>
        <taxon>Flavobacteriia</taxon>
        <taxon>Flavobacteriales</taxon>
        <taxon>Flavobacteriaceae</taxon>
        <taxon>Muriicola</taxon>
    </lineage>
</organism>
<proteinExistence type="predicted"/>